<evidence type="ECO:0000313" key="2">
    <source>
        <dbReference type="EMBL" id="CAL1354286.1"/>
    </source>
</evidence>
<evidence type="ECO:0000256" key="1">
    <source>
        <dbReference type="SAM" id="MobiDB-lite"/>
    </source>
</evidence>
<dbReference type="EMBL" id="OZ034813">
    <property type="protein sequence ID" value="CAL1354286.1"/>
    <property type="molecule type" value="Genomic_DNA"/>
</dbReference>
<dbReference type="Proteomes" id="UP001497516">
    <property type="component" value="Chromosome 1"/>
</dbReference>
<protein>
    <submittedName>
        <fullName evidence="2">Uncharacterized protein</fullName>
    </submittedName>
</protein>
<accession>A0AAV2CEK9</accession>
<feature type="region of interest" description="Disordered" evidence="1">
    <location>
        <begin position="1"/>
        <end position="23"/>
    </location>
</feature>
<feature type="compositionally biased region" description="Polar residues" evidence="1">
    <location>
        <begin position="1"/>
        <end position="13"/>
    </location>
</feature>
<gene>
    <name evidence="2" type="ORF">LTRI10_LOCUS2113</name>
</gene>
<keyword evidence="3" id="KW-1185">Reference proteome</keyword>
<reference evidence="2 3" key="1">
    <citation type="submission" date="2024-04" db="EMBL/GenBank/DDBJ databases">
        <authorList>
            <person name="Fracassetti M."/>
        </authorList>
    </citation>
    <scope>NUCLEOTIDE SEQUENCE [LARGE SCALE GENOMIC DNA]</scope>
</reference>
<sequence>MEESPHTSQTTLPRISPVQAPTPGTEAAAIRSTAAAIRSFLGIIICCCCDVGDTMAAPHGVSSASLGNCLLPLLTASSVGNGNGIASLPLYSRVLLSFEASDISEK</sequence>
<evidence type="ECO:0000313" key="3">
    <source>
        <dbReference type="Proteomes" id="UP001497516"/>
    </source>
</evidence>
<proteinExistence type="predicted"/>
<name>A0AAV2CEK9_9ROSI</name>
<organism evidence="2 3">
    <name type="scientific">Linum trigynum</name>
    <dbReference type="NCBI Taxonomy" id="586398"/>
    <lineage>
        <taxon>Eukaryota</taxon>
        <taxon>Viridiplantae</taxon>
        <taxon>Streptophyta</taxon>
        <taxon>Embryophyta</taxon>
        <taxon>Tracheophyta</taxon>
        <taxon>Spermatophyta</taxon>
        <taxon>Magnoliopsida</taxon>
        <taxon>eudicotyledons</taxon>
        <taxon>Gunneridae</taxon>
        <taxon>Pentapetalae</taxon>
        <taxon>rosids</taxon>
        <taxon>fabids</taxon>
        <taxon>Malpighiales</taxon>
        <taxon>Linaceae</taxon>
        <taxon>Linum</taxon>
    </lineage>
</organism>
<dbReference type="AlphaFoldDB" id="A0AAV2CEK9"/>